<dbReference type="OrthoDB" id="9778733at2"/>
<proteinExistence type="predicted"/>
<dbReference type="PROSITE" id="PS50005">
    <property type="entry name" value="TPR"/>
    <property type="match status" value="1"/>
</dbReference>
<dbReference type="InterPro" id="IPR019734">
    <property type="entry name" value="TPR_rpt"/>
</dbReference>
<keyword evidence="3" id="KW-1185">Reference proteome</keyword>
<keyword evidence="1" id="KW-0802">TPR repeat</keyword>
<dbReference type="Proteomes" id="UP000233293">
    <property type="component" value="Unassembled WGS sequence"/>
</dbReference>
<protein>
    <submittedName>
        <fullName evidence="2">Uncharacterized protein</fullName>
    </submittedName>
</protein>
<dbReference type="AlphaFoldDB" id="A0A2N3PMJ8"/>
<dbReference type="SUPFAM" id="SSF53756">
    <property type="entry name" value="UDP-Glycosyltransferase/glycogen phosphorylase"/>
    <property type="match status" value="1"/>
</dbReference>
<dbReference type="Pfam" id="PF13432">
    <property type="entry name" value="TPR_16"/>
    <property type="match status" value="1"/>
</dbReference>
<dbReference type="EMBL" id="PIUM01000049">
    <property type="protein sequence ID" value="PKU21620.1"/>
    <property type="molecule type" value="Genomic_DNA"/>
</dbReference>
<comment type="caution">
    <text evidence="2">The sequence shown here is derived from an EMBL/GenBank/DDBJ whole genome shotgun (WGS) entry which is preliminary data.</text>
</comment>
<accession>A0A2N3PMJ8</accession>
<dbReference type="Gene3D" id="3.40.50.2000">
    <property type="entry name" value="Glycogen Phosphorylase B"/>
    <property type="match status" value="1"/>
</dbReference>
<dbReference type="Gene3D" id="1.25.40.10">
    <property type="entry name" value="Tetratricopeptide repeat domain"/>
    <property type="match status" value="1"/>
</dbReference>
<evidence type="ECO:0000256" key="1">
    <source>
        <dbReference type="PROSITE-ProRule" id="PRU00339"/>
    </source>
</evidence>
<feature type="repeat" description="TPR" evidence="1">
    <location>
        <begin position="153"/>
        <end position="186"/>
    </location>
</feature>
<dbReference type="GO" id="GO:0016757">
    <property type="term" value="F:glycosyltransferase activity"/>
    <property type="evidence" value="ECO:0007669"/>
    <property type="project" value="InterPro"/>
</dbReference>
<organism evidence="2 3">
    <name type="scientific">Telmatospirillum siberiense</name>
    <dbReference type="NCBI Taxonomy" id="382514"/>
    <lineage>
        <taxon>Bacteria</taxon>
        <taxon>Pseudomonadati</taxon>
        <taxon>Pseudomonadota</taxon>
        <taxon>Alphaproteobacteria</taxon>
        <taxon>Rhodospirillales</taxon>
        <taxon>Rhodospirillaceae</taxon>
        <taxon>Telmatospirillum</taxon>
    </lineage>
</organism>
<gene>
    <name evidence="2" type="ORF">CWS72_25775</name>
</gene>
<sequence>MASHLSDHLEVGTDLVLQNRIAAARRQEAAGNILNALQILADLLSTHPGHRDILLALARLNKRIGAPQDSLLLIQLALQSHPTDRELQSELADSLEACGRTDDGLAVLERLALAAPDDPHPLLRLSYMHRRHENHEAAEEICARMLIRYPDFSMGWVSHGIGDHRAGRNVEAETCFQKALTLDPENPVAHLSRACNLLAMGRWREGFAEFEWRRKLPNAVASPVAVPVCNGHEPAGTRLLLWNDQGLGDAIQFLRYLPLVKAHGYKPILVLSKELCRLARSVSGADIVLPSDAPLPPCDAHLPLMSVPFVLGAQKEIVPADEPYVQPDRQSVARWANRLTGLPGLKVGLVWAGAARKNDFQAHTLDRRRSLDLAQLRPLLTTPGTSFVSLQMGREFSSQIAALPPDIRPFNPMDEVEDFLDTAAVIQNLDLVISVDTSVAHLAGALGKPVWILSRFDGCWRWLKDRDDSPWYPTVRLFRQNAPGQWDDVISRTAAALHESIGSGDMARK</sequence>
<dbReference type="InterPro" id="IPR002201">
    <property type="entry name" value="Glyco_trans_9"/>
</dbReference>
<dbReference type="InterPro" id="IPR011990">
    <property type="entry name" value="TPR-like_helical_dom_sf"/>
</dbReference>
<name>A0A2N3PMJ8_9PROT</name>
<dbReference type="SUPFAM" id="SSF48452">
    <property type="entry name" value="TPR-like"/>
    <property type="match status" value="1"/>
</dbReference>
<dbReference type="RefSeq" id="WP_101253534.1">
    <property type="nucleotide sequence ID" value="NZ_PIUM01000049.1"/>
</dbReference>
<reference evidence="3" key="1">
    <citation type="submission" date="2017-12" db="EMBL/GenBank/DDBJ databases">
        <title>Draft genome sequence of Telmatospirillum siberiense 26-4b1T, an acidotolerant peatland alphaproteobacterium potentially involved in sulfur cycling.</title>
        <authorList>
            <person name="Hausmann B."/>
            <person name="Pjevac P."/>
            <person name="Schreck K."/>
            <person name="Herbold C.W."/>
            <person name="Daims H."/>
            <person name="Wagner M."/>
            <person name="Pester M."/>
            <person name="Loy A."/>
        </authorList>
    </citation>
    <scope>NUCLEOTIDE SEQUENCE [LARGE SCALE GENOMIC DNA]</scope>
    <source>
        <strain evidence="3">26-4b1</strain>
    </source>
</reference>
<evidence type="ECO:0000313" key="3">
    <source>
        <dbReference type="Proteomes" id="UP000233293"/>
    </source>
</evidence>
<evidence type="ECO:0000313" key="2">
    <source>
        <dbReference type="EMBL" id="PKU21620.1"/>
    </source>
</evidence>
<dbReference type="Pfam" id="PF01075">
    <property type="entry name" value="Glyco_transf_9"/>
    <property type="match status" value="1"/>
</dbReference>